<dbReference type="PANTHER" id="PTHR13156">
    <property type="entry name" value="NADH-UBIQUINONE OXIDOREDUCTASE 13 KD-A SUBUNIT"/>
    <property type="match status" value="1"/>
</dbReference>
<dbReference type="Proteomes" id="UP000018144">
    <property type="component" value="Unassembled WGS sequence"/>
</dbReference>
<dbReference type="GO" id="GO:0005739">
    <property type="term" value="C:mitochondrion"/>
    <property type="evidence" value="ECO:0007669"/>
    <property type="project" value="GOC"/>
</dbReference>
<dbReference type="eggNOG" id="KOG3456">
    <property type="taxonomic scope" value="Eukaryota"/>
</dbReference>
<evidence type="ECO:0000259" key="2">
    <source>
        <dbReference type="Pfam" id="PF10276"/>
    </source>
</evidence>
<feature type="domain" description="Zinc finger CHCC-type" evidence="2">
    <location>
        <begin position="110"/>
        <end position="145"/>
    </location>
</feature>
<dbReference type="FunFam" id="2.60.260.40:FF:000003">
    <property type="entry name" value="NADH dehydrogenase [ubiquinone] iron-sulfur protein 6, mitochondrial"/>
    <property type="match status" value="1"/>
</dbReference>
<evidence type="ECO:0000313" key="4">
    <source>
        <dbReference type="Proteomes" id="UP000018144"/>
    </source>
</evidence>
<feature type="region of interest" description="Disordered" evidence="1">
    <location>
        <begin position="60"/>
        <end position="79"/>
    </location>
</feature>
<dbReference type="Pfam" id="PF10276">
    <property type="entry name" value="zf-CHCC"/>
    <property type="match status" value="1"/>
</dbReference>
<dbReference type="AlphaFoldDB" id="U4L9V5"/>
<evidence type="ECO:0000256" key="1">
    <source>
        <dbReference type="SAM" id="MobiDB-lite"/>
    </source>
</evidence>
<name>U4L9V5_PYROM</name>
<gene>
    <name evidence="3" type="ORF">PCON_10091</name>
</gene>
<evidence type="ECO:0000313" key="3">
    <source>
        <dbReference type="EMBL" id="CCX10497.1"/>
    </source>
</evidence>
<dbReference type="EMBL" id="HF935545">
    <property type="protein sequence ID" value="CCX10497.1"/>
    <property type="molecule type" value="Genomic_DNA"/>
</dbReference>
<proteinExistence type="predicted"/>
<keyword evidence="4" id="KW-1185">Reference proteome</keyword>
<dbReference type="PANTHER" id="PTHR13156:SF0">
    <property type="entry name" value="NADH DEHYDROGENASE [UBIQUINONE] IRON-SULFUR PROTEIN 6, MITOCHONDRIAL"/>
    <property type="match status" value="1"/>
</dbReference>
<dbReference type="Gene3D" id="2.60.260.40">
    <property type="entry name" value="q5lls5 like domains"/>
    <property type="match status" value="1"/>
</dbReference>
<dbReference type="GO" id="GO:0006120">
    <property type="term" value="P:mitochondrial electron transport, NADH to ubiquinone"/>
    <property type="evidence" value="ECO:0007669"/>
    <property type="project" value="TreeGrafter"/>
</dbReference>
<dbReference type="STRING" id="1076935.U4L9V5"/>
<dbReference type="InterPro" id="IPR019401">
    <property type="entry name" value="Znf_CHCC"/>
</dbReference>
<sequence>MLFRRAVLPAVRRPSTVFLRAVSNVPAATSTEASATTPAVPEGSEPIEVAERARHLQAPNRATTWSKSQRPKEQAMVGPRFEQTNISQQPAPWAAIELIHQQPVRWSEKRVVCCDGGGGPNGHPRVFINVDKPEVTPCGYCGLPFAHVKNKKYLQEVGSDYPLE</sequence>
<reference evidence="3 4" key="1">
    <citation type="journal article" date="2013" name="PLoS Genet.">
        <title>The genome and development-dependent transcriptomes of Pyronema confluens: a window into fungal evolution.</title>
        <authorList>
            <person name="Traeger S."/>
            <person name="Altegoer F."/>
            <person name="Freitag M."/>
            <person name="Gabaldon T."/>
            <person name="Kempken F."/>
            <person name="Kumar A."/>
            <person name="Marcet-Houben M."/>
            <person name="Poggeler S."/>
            <person name="Stajich J.E."/>
            <person name="Nowrousian M."/>
        </authorList>
    </citation>
    <scope>NUCLEOTIDE SEQUENCE [LARGE SCALE GENOMIC DNA]</scope>
    <source>
        <strain evidence="4">CBS 100304</strain>
        <tissue evidence="3">Vegetative mycelium</tissue>
    </source>
</reference>
<dbReference type="OrthoDB" id="307899at2759"/>
<organism evidence="3 4">
    <name type="scientific">Pyronema omphalodes (strain CBS 100304)</name>
    <name type="common">Pyronema confluens</name>
    <dbReference type="NCBI Taxonomy" id="1076935"/>
    <lineage>
        <taxon>Eukaryota</taxon>
        <taxon>Fungi</taxon>
        <taxon>Dikarya</taxon>
        <taxon>Ascomycota</taxon>
        <taxon>Pezizomycotina</taxon>
        <taxon>Pezizomycetes</taxon>
        <taxon>Pezizales</taxon>
        <taxon>Pyronemataceae</taxon>
        <taxon>Pyronema</taxon>
    </lineage>
</organism>
<protein>
    <submittedName>
        <fullName evidence="3">Similar to Lactobacillus shifted protein acc. no. Q5AUI1</fullName>
    </submittedName>
</protein>
<accession>U4L9V5</accession>